<proteinExistence type="predicted"/>
<dbReference type="Proteomes" id="UP001501020">
    <property type="component" value="Unassembled WGS sequence"/>
</dbReference>
<keyword evidence="2" id="KW-1185">Reference proteome</keyword>
<comment type="caution">
    <text evidence="1">The sequence shown here is derived from an EMBL/GenBank/DDBJ whole genome shotgun (WGS) entry which is preliminary data.</text>
</comment>
<gene>
    <name evidence="1" type="ORF">GCM10009727_54690</name>
</gene>
<accession>A0ABN2ZZ40</accession>
<name>A0ABN2ZZ40_9ACTN</name>
<evidence type="ECO:0000313" key="1">
    <source>
        <dbReference type="EMBL" id="GAA2150385.1"/>
    </source>
</evidence>
<protein>
    <recommendedName>
        <fullName evidence="3">DUF2752 domain-containing protein</fullName>
    </recommendedName>
</protein>
<dbReference type="EMBL" id="BAAAMR010000054">
    <property type="protein sequence ID" value="GAA2150385.1"/>
    <property type="molecule type" value="Genomic_DNA"/>
</dbReference>
<reference evidence="1 2" key="1">
    <citation type="journal article" date="2019" name="Int. J. Syst. Evol. Microbiol.">
        <title>The Global Catalogue of Microorganisms (GCM) 10K type strain sequencing project: providing services to taxonomists for standard genome sequencing and annotation.</title>
        <authorList>
            <consortium name="The Broad Institute Genomics Platform"/>
            <consortium name="The Broad Institute Genome Sequencing Center for Infectious Disease"/>
            <person name="Wu L."/>
            <person name="Ma J."/>
        </authorList>
    </citation>
    <scope>NUCLEOTIDE SEQUENCE [LARGE SCALE GENOMIC DNA]</scope>
    <source>
        <strain evidence="1 2">JCM 13850</strain>
    </source>
</reference>
<sequence>MLRVAAMAVAAVGVSWIHRLHDPGVLRPWRALTGPPRPLCGGTAAFTDLVTGRPARGAQADPAALTGAIAVALAPPGPWGRWWALQPKTRARMLGTALAGSELWRLVRFGVLRV</sequence>
<evidence type="ECO:0000313" key="2">
    <source>
        <dbReference type="Proteomes" id="UP001501020"/>
    </source>
</evidence>
<organism evidence="1 2">
    <name type="scientific">Actinomadura napierensis</name>
    <dbReference type="NCBI Taxonomy" id="267854"/>
    <lineage>
        <taxon>Bacteria</taxon>
        <taxon>Bacillati</taxon>
        <taxon>Actinomycetota</taxon>
        <taxon>Actinomycetes</taxon>
        <taxon>Streptosporangiales</taxon>
        <taxon>Thermomonosporaceae</taxon>
        <taxon>Actinomadura</taxon>
    </lineage>
</organism>
<evidence type="ECO:0008006" key="3">
    <source>
        <dbReference type="Google" id="ProtNLM"/>
    </source>
</evidence>